<dbReference type="AlphaFoldDB" id="A0ABD2LZF1"/>
<comment type="caution">
    <text evidence="5">The sequence shown here is derived from an EMBL/GenBank/DDBJ whole genome shotgun (WGS) entry which is preliminary data.</text>
</comment>
<gene>
    <name evidence="5" type="ORF">niasHT_007927</name>
</gene>
<name>A0ABD2LZF1_9BILA</name>
<evidence type="ECO:0000259" key="4">
    <source>
        <dbReference type="Pfam" id="PF24936"/>
    </source>
</evidence>
<feature type="compositionally biased region" description="Basic and acidic residues" evidence="2">
    <location>
        <begin position="42"/>
        <end position="56"/>
    </location>
</feature>
<feature type="transmembrane region" description="Helical" evidence="3">
    <location>
        <begin position="85"/>
        <end position="102"/>
    </location>
</feature>
<protein>
    <recommendedName>
        <fullName evidence="4">DUF7753 domain-containing protein</fullName>
    </recommendedName>
</protein>
<keyword evidence="6" id="KW-1185">Reference proteome</keyword>
<sequence length="431" mass="48738">MSQSEEASSSGGSGGKRENELIISMEGDDGGETKKGRGRGRSAGDRTRQTEGEREREGERVMVVLMMTNVMNTECLRRFSVSKSISLFVLRYLFHIIFFHCFSSRSHFRFLFFLFLFLLLLFLFLPLLTIFPMLSLPFLSFFLLFVVLLSSVLSQFAAPPPADHCHHFPDDPMCTTAQNHRHSHTQNSVNRCQRQDLWLIPGKADSSCTRPNPKRFAEVNAKQIKILPSVIKLPGCFTVEIRNVRILEGVSGNIFAKTEYQWINAIDTKNEAKCRNASANGCGGFGNDCYYCDICKSLRSIDEEKHAKSAEIPPAIAEQFKRMNCPDKSGVYSFRKEFCLDDWGILDSNNDCQLDFFSSVSPSQNDQLAFQSAMSALQQVGYGTLVAKVRLAYNATPQIEAKKAQKEAQIERTALRELEGKRRTDEWSVNH</sequence>
<reference evidence="5 6" key="1">
    <citation type="submission" date="2024-10" db="EMBL/GenBank/DDBJ databases">
        <authorList>
            <person name="Kim D."/>
        </authorList>
    </citation>
    <scope>NUCLEOTIDE SEQUENCE [LARGE SCALE GENOMIC DNA]</scope>
    <source>
        <strain evidence="5">BH-2024</strain>
    </source>
</reference>
<dbReference type="Proteomes" id="UP001620626">
    <property type="component" value="Unassembled WGS sequence"/>
</dbReference>
<evidence type="ECO:0000256" key="1">
    <source>
        <dbReference type="ARBA" id="ARBA00022729"/>
    </source>
</evidence>
<evidence type="ECO:0000313" key="5">
    <source>
        <dbReference type="EMBL" id="KAL3120635.1"/>
    </source>
</evidence>
<dbReference type="Pfam" id="PF24936">
    <property type="entry name" value="DUF7753"/>
    <property type="match status" value="1"/>
</dbReference>
<keyword evidence="1" id="KW-0732">Signal</keyword>
<accession>A0ABD2LZF1</accession>
<keyword evidence="3" id="KW-1133">Transmembrane helix</keyword>
<keyword evidence="3" id="KW-0812">Transmembrane</keyword>
<dbReference type="SUPFAM" id="SSF63707">
    <property type="entry name" value="Ganglioside M2 (gm2) activator"/>
    <property type="match status" value="1"/>
</dbReference>
<evidence type="ECO:0000256" key="2">
    <source>
        <dbReference type="SAM" id="MobiDB-lite"/>
    </source>
</evidence>
<feature type="transmembrane region" description="Helical" evidence="3">
    <location>
        <begin position="138"/>
        <end position="158"/>
    </location>
</feature>
<proteinExistence type="predicted"/>
<keyword evidence="3" id="KW-0472">Membrane</keyword>
<feature type="domain" description="DUF7753" evidence="4">
    <location>
        <begin position="398"/>
        <end position="430"/>
    </location>
</feature>
<feature type="region of interest" description="Disordered" evidence="2">
    <location>
        <begin position="1"/>
        <end position="56"/>
    </location>
</feature>
<dbReference type="InterPro" id="IPR036846">
    <property type="entry name" value="GM2-AP_sf"/>
</dbReference>
<evidence type="ECO:0000313" key="6">
    <source>
        <dbReference type="Proteomes" id="UP001620626"/>
    </source>
</evidence>
<dbReference type="InterPro" id="IPR056655">
    <property type="entry name" value="DUF7753"/>
</dbReference>
<feature type="transmembrane region" description="Helical" evidence="3">
    <location>
        <begin position="108"/>
        <end position="131"/>
    </location>
</feature>
<dbReference type="EMBL" id="JBICBT010000207">
    <property type="protein sequence ID" value="KAL3120635.1"/>
    <property type="molecule type" value="Genomic_DNA"/>
</dbReference>
<organism evidence="5 6">
    <name type="scientific">Heterodera trifolii</name>
    <dbReference type="NCBI Taxonomy" id="157864"/>
    <lineage>
        <taxon>Eukaryota</taxon>
        <taxon>Metazoa</taxon>
        <taxon>Ecdysozoa</taxon>
        <taxon>Nematoda</taxon>
        <taxon>Chromadorea</taxon>
        <taxon>Rhabditida</taxon>
        <taxon>Tylenchina</taxon>
        <taxon>Tylenchomorpha</taxon>
        <taxon>Tylenchoidea</taxon>
        <taxon>Heteroderidae</taxon>
        <taxon>Heteroderinae</taxon>
        <taxon>Heterodera</taxon>
    </lineage>
</organism>
<evidence type="ECO:0000256" key="3">
    <source>
        <dbReference type="SAM" id="Phobius"/>
    </source>
</evidence>